<sequence>MTASRKAPQAMPSPADLRNMFGANLRQLSKVAPSISALCRDLGINRTQFNRYLSGESFPRPDVLYKICQFFGVDARILLEPVDEIAELTSDLFHHPEIREFLGNGTETVSEELMPSGLYRFSRGSFMDNGTFVVNVVQIYRKDKHTFVRGYEAKKAMVQQGLPATPKAREFRGFVMPQEGGVAMLVSRRNALTFSFTYLSRQSSFDNNYWVGYTTRTARESVTGKRAARLVVEYINGSFADKLRVMRSTGLCDEADLLPFHRTQLQVGKPFS</sequence>
<dbReference type="Gene3D" id="1.10.260.40">
    <property type="entry name" value="lambda repressor-like DNA-binding domains"/>
    <property type="match status" value="1"/>
</dbReference>
<proteinExistence type="predicted"/>
<dbReference type="InterPro" id="IPR010982">
    <property type="entry name" value="Lambda_DNA-bd_dom_sf"/>
</dbReference>
<gene>
    <name evidence="2" type="ORF">VK792_12955</name>
</gene>
<evidence type="ECO:0000313" key="3">
    <source>
        <dbReference type="Proteomes" id="UP001348149"/>
    </source>
</evidence>
<dbReference type="Pfam" id="PF13443">
    <property type="entry name" value="HTH_26"/>
    <property type="match status" value="1"/>
</dbReference>
<dbReference type="EMBL" id="JAYLLH010000018">
    <property type="protein sequence ID" value="MEC3862196.1"/>
    <property type="molecule type" value="Genomic_DNA"/>
</dbReference>
<comment type="caution">
    <text evidence="2">The sequence shown here is derived from an EMBL/GenBank/DDBJ whole genome shotgun (WGS) entry which is preliminary data.</text>
</comment>
<dbReference type="InterPro" id="IPR001387">
    <property type="entry name" value="Cro/C1-type_HTH"/>
</dbReference>
<dbReference type="PROSITE" id="PS50943">
    <property type="entry name" value="HTH_CROC1"/>
    <property type="match status" value="1"/>
</dbReference>
<protein>
    <submittedName>
        <fullName evidence="2">Helix-turn-helix transcriptional regulator</fullName>
    </submittedName>
</protein>
<evidence type="ECO:0000259" key="1">
    <source>
        <dbReference type="PROSITE" id="PS50943"/>
    </source>
</evidence>
<feature type="domain" description="HTH cro/C1-type" evidence="1">
    <location>
        <begin position="34"/>
        <end position="78"/>
    </location>
</feature>
<reference evidence="2 3" key="1">
    <citation type="submission" date="2024-01" db="EMBL/GenBank/DDBJ databases">
        <title>Mesobacterium rodlantinim sp. nov., isolated from shallow sea hydrothermal systems off Kueishantao Island.</title>
        <authorList>
            <person name="Su Z."/>
            <person name="Tang K."/>
        </authorList>
    </citation>
    <scope>NUCLEOTIDE SEQUENCE [LARGE SCALE GENOMIC DNA]</scope>
    <source>
        <strain evidence="2 3">TK19101</strain>
    </source>
</reference>
<dbReference type="CDD" id="cd00093">
    <property type="entry name" value="HTH_XRE"/>
    <property type="match status" value="1"/>
</dbReference>
<name>A0ABU6HIN9_9RHOB</name>
<evidence type="ECO:0000313" key="2">
    <source>
        <dbReference type="EMBL" id="MEC3862196.1"/>
    </source>
</evidence>
<dbReference type="Proteomes" id="UP001348149">
    <property type="component" value="Unassembled WGS sequence"/>
</dbReference>
<accession>A0ABU6HIN9</accession>
<organism evidence="2 3">
    <name type="scientific">Mesobacterium hydrothermale</name>
    <dbReference type="NCBI Taxonomy" id="3111907"/>
    <lineage>
        <taxon>Bacteria</taxon>
        <taxon>Pseudomonadati</taxon>
        <taxon>Pseudomonadota</taxon>
        <taxon>Alphaproteobacteria</taxon>
        <taxon>Rhodobacterales</taxon>
        <taxon>Roseobacteraceae</taxon>
        <taxon>Mesobacterium</taxon>
    </lineage>
</organism>
<dbReference type="SUPFAM" id="SSF47413">
    <property type="entry name" value="lambda repressor-like DNA-binding domains"/>
    <property type="match status" value="1"/>
</dbReference>
<keyword evidence="3" id="KW-1185">Reference proteome</keyword>